<feature type="compositionally biased region" description="Polar residues" evidence="1">
    <location>
        <begin position="65"/>
        <end position="76"/>
    </location>
</feature>
<organism evidence="2 3">
    <name type="scientific">Lasallia pustulata</name>
    <dbReference type="NCBI Taxonomy" id="136370"/>
    <lineage>
        <taxon>Eukaryota</taxon>
        <taxon>Fungi</taxon>
        <taxon>Dikarya</taxon>
        <taxon>Ascomycota</taxon>
        <taxon>Pezizomycotina</taxon>
        <taxon>Lecanoromycetes</taxon>
        <taxon>OSLEUM clade</taxon>
        <taxon>Umbilicariomycetidae</taxon>
        <taxon>Umbilicariales</taxon>
        <taxon>Umbilicariaceae</taxon>
        <taxon>Lasallia</taxon>
    </lineage>
</organism>
<dbReference type="EMBL" id="VXIT01000019">
    <property type="protein sequence ID" value="KAA6407245.1"/>
    <property type="molecule type" value="Genomic_DNA"/>
</dbReference>
<proteinExistence type="predicted"/>
<reference evidence="2 3" key="1">
    <citation type="submission" date="2019-09" db="EMBL/GenBank/DDBJ databases">
        <title>The hologenome of the rock-dwelling lichen Lasallia pustulata.</title>
        <authorList>
            <person name="Greshake Tzovaras B."/>
            <person name="Segers F."/>
            <person name="Bicker A."/>
            <person name="Dal Grande F."/>
            <person name="Otte J."/>
            <person name="Hankeln T."/>
            <person name="Schmitt I."/>
            <person name="Ebersberger I."/>
        </authorList>
    </citation>
    <scope>NUCLEOTIDE SEQUENCE [LARGE SCALE GENOMIC DNA]</scope>
    <source>
        <strain evidence="2">A1-1</strain>
    </source>
</reference>
<feature type="compositionally biased region" description="Basic and acidic residues" evidence="1">
    <location>
        <begin position="54"/>
        <end position="64"/>
    </location>
</feature>
<sequence length="76" mass="8753">MKLKARSNSVHSLAITVPPVILVRFQEEAERREVPRANNKKNNTILQASNHPPQRTEPRTKHLTETSMTRTSVHSW</sequence>
<protein>
    <submittedName>
        <fullName evidence="2">Uncharacterized protein</fullName>
    </submittedName>
</protein>
<accession>A0A5M8PDE3</accession>
<name>A0A5M8PDE3_9LECA</name>
<feature type="compositionally biased region" description="Polar residues" evidence="1">
    <location>
        <begin position="40"/>
        <end position="53"/>
    </location>
</feature>
<evidence type="ECO:0000256" key="1">
    <source>
        <dbReference type="SAM" id="MobiDB-lite"/>
    </source>
</evidence>
<evidence type="ECO:0000313" key="3">
    <source>
        <dbReference type="Proteomes" id="UP000324767"/>
    </source>
</evidence>
<comment type="caution">
    <text evidence="2">The sequence shown here is derived from an EMBL/GenBank/DDBJ whole genome shotgun (WGS) entry which is preliminary data.</text>
</comment>
<evidence type="ECO:0000313" key="2">
    <source>
        <dbReference type="EMBL" id="KAA6407245.1"/>
    </source>
</evidence>
<gene>
    <name evidence="2" type="ORF">FRX48_09047</name>
</gene>
<feature type="region of interest" description="Disordered" evidence="1">
    <location>
        <begin position="33"/>
        <end position="76"/>
    </location>
</feature>
<dbReference type="Proteomes" id="UP000324767">
    <property type="component" value="Unassembled WGS sequence"/>
</dbReference>
<dbReference type="AlphaFoldDB" id="A0A5M8PDE3"/>